<evidence type="ECO:0000256" key="1">
    <source>
        <dbReference type="SAM" id="SignalP"/>
    </source>
</evidence>
<evidence type="ECO:0000313" key="3">
    <source>
        <dbReference type="Proteomes" id="UP000779507"/>
    </source>
</evidence>
<feature type="signal peptide" evidence="1">
    <location>
        <begin position="1"/>
        <end position="19"/>
    </location>
</feature>
<accession>A0ABX2FPF4</accession>
<dbReference type="PROSITE" id="PS51257">
    <property type="entry name" value="PROKAR_LIPOPROTEIN"/>
    <property type="match status" value="1"/>
</dbReference>
<gene>
    <name evidence="2" type="ORF">HNP98_001853</name>
</gene>
<protein>
    <recommendedName>
        <fullName evidence="4">DUF5017 domain-containing protein</fullName>
    </recommendedName>
</protein>
<dbReference type="Proteomes" id="UP000779507">
    <property type="component" value="Unassembled WGS sequence"/>
</dbReference>
<keyword evidence="1" id="KW-0732">Signal</keyword>
<name>A0ABX2FPF4_9BACT</name>
<sequence length="205" mass="21832">MKKIAIKLFALVLFSTSFAACKKDYGNQLGPLQDAVAAIPVTVTNQEFFERFPVVTTKVDTANGSANSTGKFTIAFSIPADRGKIKEITRVATGNSGVEYLQNTQYPNYLTTTVAGNGSNTITFSSDLNAVRAYSARLNAAFATLPSSATMTPAFAFTGTSTGGSGTLTPNTSPLTPNQLRFFFLLTLEDGTTLITTEVDVRLVK</sequence>
<keyword evidence="3" id="KW-1185">Reference proteome</keyword>
<comment type="caution">
    <text evidence="2">The sequence shown here is derived from an EMBL/GenBank/DDBJ whole genome shotgun (WGS) entry which is preliminary data.</text>
</comment>
<reference evidence="2 3" key="1">
    <citation type="submission" date="2020-05" db="EMBL/GenBank/DDBJ databases">
        <title>Genomic Encyclopedia of Type Strains, Phase IV (KMG-V): Genome sequencing to study the core and pangenomes of soil and plant-associated prokaryotes.</title>
        <authorList>
            <person name="Whitman W."/>
        </authorList>
    </citation>
    <scope>NUCLEOTIDE SEQUENCE [LARGE SCALE GENOMIC DNA]</scope>
    <source>
        <strain evidence="2 3">9A</strain>
    </source>
</reference>
<dbReference type="RefSeq" id="WP_173809764.1">
    <property type="nucleotide sequence ID" value="NZ_JABSNP010000007.1"/>
</dbReference>
<evidence type="ECO:0000313" key="2">
    <source>
        <dbReference type="EMBL" id="NRT19030.1"/>
    </source>
</evidence>
<organism evidence="2 3">
    <name type="scientific">Hymenobacter caeli</name>
    <dbReference type="NCBI Taxonomy" id="2735894"/>
    <lineage>
        <taxon>Bacteria</taxon>
        <taxon>Pseudomonadati</taxon>
        <taxon>Bacteroidota</taxon>
        <taxon>Cytophagia</taxon>
        <taxon>Cytophagales</taxon>
        <taxon>Hymenobacteraceae</taxon>
        <taxon>Hymenobacter</taxon>
    </lineage>
</organism>
<proteinExistence type="predicted"/>
<dbReference type="EMBL" id="JABSNP010000007">
    <property type="protein sequence ID" value="NRT19030.1"/>
    <property type="molecule type" value="Genomic_DNA"/>
</dbReference>
<evidence type="ECO:0008006" key="4">
    <source>
        <dbReference type="Google" id="ProtNLM"/>
    </source>
</evidence>
<feature type="chain" id="PRO_5045461371" description="DUF5017 domain-containing protein" evidence="1">
    <location>
        <begin position="20"/>
        <end position="205"/>
    </location>
</feature>